<keyword evidence="3" id="KW-1003">Cell membrane</keyword>
<dbReference type="GO" id="GO:0005886">
    <property type="term" value="C:plasma membrane"/>
    <property type="evidence" value="ECO:0007669"/>
    <property type="project" value="UniProtKB-SubCell"/>
</dbReference>
<evidence type="ECO:0000313" key="9">
    <source>
        <dbReference type="Proteomes" id="UP000184212"/>
    </source>
</evidence>
<keyword evidence="6" id="KW-0472">Membrane</keyword>
<keyword evidence="5" id="KW-1133">Transmembrane helix</keyword>
<dbReference type="STRING" id="947013.SAMN04488109_3759"/>
<evidence type="ECO:0000256" key="2">
    <source>
        <dbReference type="ARBA" id="ARBA00005811"/>
    </source>
</evidence>
<sequence length="167" mass="18588">MAMINTSEGAQGKVRRVRASTHIDMTPMVDLAFLLLTFFMLTTSFYKPYVQEVAMPEKADLHTVAPVIPDEKALTLVLGEHNKIYTYMGQPRAAATAVTDYSAQGVRKLLQEKNASVKGLYVFVKPSSKSRYQNVIDIMDEIVITGVERYAIVKITAEDSKLMSAVH</sequence>
<evidence type="ECO:0000256" key="5">
    <source>
        <dbReference type="ARBA" id="ARBA00022989"/>
    </source>
</evidence>
<evidence type="ECO:0000313" key="8">
    <source>
        <dbReference type="EMBL" id="SHH33745.1"/>
    </source>
</evidence>
<dbReference type="GO" id="GO:0022857">
    <property type="term" value="F:transmembrane transporter activity"/>
    <property type="evidence" value="ECO:0007669"/>
    <property type="project" value="InterPro"/>
</dbReference>
<protein>
    <submittedName>
        <fullName evidence="8">Biopolymer transport protein ExbD</fullName>
    </submittedName>
</protein>
<keyword evidence="9" id="KW-1185">Reference proteome</keyword>
<evidence type="ECO:0000256" key="1">
    <source>
        <dbReference type="ARBA" id="ARBA00004162"/>
    </source>
</evidence>
<dbReference type="InterPro" id="IPR003400">
    <property type="entry name" value="ExbD"/>
</dbReference>
<keyword evidence="7" id="KW-0813">Transport</keyword>
<comment type="similarity">
    <text evidence="2 7">Belongs to the ExbD/TolR family.</text>
</comment>
<dbReference type="Proteomes" id="UP000184212">
    <property type="component" value="Unassembled WGS sequence"/>
</dbReference>
<dbReference type="OrthoDB" id="952702at2"/>
<reference evidence="8 9" key="1">
    <citation type="submission" date="2016-11" db="EMBL/GenBank/DDBJ databases">
        <authorList>
            <person name="Jaros S."/>
            <person name="Januszkiewicz K."/>
            <person name="Wedrychowicz H."/>
        </authorList>
    </citation>
    <scope>NUCLEOTIDE SEQUENCE [LARGE SCALE GENOMIC DNA]</scope>
    <source>
        <strain evidence="8 9">DSM 24574</strain>
    </source>
</reference>
<evidence type="ECO:0000256" key="6">
    <source>
        <dbReference type="ARBA" id="ARBA00023136"/>
    </source>
</evidence>
<keyword evidence="7" id="KW-0653">Protein transport</keyword>
<comment type="subcellular location">
    <subcellularLocation>
        <location evidence="1">Cell membrane</location>
        <topology evidence="1">Single-pass membrane protein</topology>
    </subcellularLocation>
    <subcellularLocation>
        <location evidence="7">Cell membrane</location>
        <topology evidence="7">Single-pass type II membrane protein</topology>
    </subcellularLocation>
</comment>
<dbReference type="RefSeq" id="WP_073136872.1">
    <property type="nucleotide sequence ID" value="NZ_FQWQ01000002.1"/>
</dbReference>
<dbReference type="Pfam" id="PF02472">
    <property type="entry name" value="ExbD"/>
    <property type="match status" value="1"/>
</dbReference>
<dbReference type="GO" id="GO:0015031">
    <property type="term" value="P:protein transport"/>
    <property type="evidence" value="ECO:0007669"/>
    <property type="project" value="UniProtKB-KW"/>
</dbReference>
<keyword evidence="4 7" id="KW-0812">Transmembrane</keyword>
<dbReference type="PANTHER" id="PTHR30558:SF3">
    <property type="entry name" value="BIOPOLYMER TRANSPORT PROTEIN EXBD-RELATED"/>
    <property type="match status" value="1"/>
</dbReference>
<proteinExistence type="inferred from homology"/>
<evidence type="ECO:0000256" key="4">
    <source>
        <dbReference type="ARBA" id="ARBA00022692"/>
    </source>
</evidence>
<dbReference type="PANTHER" id="PTHR30558">
    <property type="entry name" value="EXBD MEMBRANE COMPONENT OF PMF-DRIVEN MACROMOLECULE IMPORT SYSTEM"/>
    <property type="match status" value="1"/>
</dbReference>
<evidence type="ECO:0000256" key="3">
    <source>
        <dbReference type="ARBA" id="ARBA00022475"/>
    </source>
</evidence>
<name>A0A1M5S5M0_9BACT</name>
<dbReference type="AlphaFoldDB" id="A0A1M5S5M0"/>
<organism evidence="8 9">
    <name type="scientific">Chryseolinea serpens</name>
    <dbReference type="NCBI Taxonomy" id="947013"/>
    <lineage>
        <taxon>Bacteria</taxon>
        <taxon>Pseudomonadati</taxon>
        <taxon>Bacteroidota</taxon>
        <taxon>Cytophagia</taxon>
        <taxon>Cytophagales</taxon>
        <taxon>Fulvivirgaceae</taxon>
        <taxon>Chryseolinea</taxon>
    </lineage>
</organism>
<gene>
    <name evidence="8" type="ORF">SAMN04488109_3759</name>
</gene>
<evidence type="ECO:0000256" key="7">
    <source>
        <dbReference type="RuleBase" id="RU003879"/>
    </source>
</evidence>
<dbReference type="EMBL" id="FQWQ01000002">
    <property type="protein sequence ID" value="SHH33745.1"/>
    <property type="molecule type" value="Genomic_DNA"/>
</dbReference>
<accession>A0A1M5S5M0</accession>